<dbReference type="InterPro" id="IPR051911">
    <property type="entry name" value="SDR_oxidoreductase"/>
</dbReference>
<name>A0ABS8GV19_9FLAO</name>
<protein>
    <submittedName>
        <fullName evidence="4">SDR family oxidoreductase</fullName>
    </submittedName>
</protein>
<evidence type="ECO:0000313" key="5">
    <source>
        <dbReference type="Proteomes" id="UP001197770"/>
    </source>
</evidence>
<keyword evidence="2" id="KW-0560">Oxidoreductase</keyword>
<comment type="similarity">
    <text evidence="1 3">Belongs to the short-chain dehydrogenases/reductases (SDR) family.</text>
</comment>
<dbReference type="SUPFAM" id="SSF51735">
    <property type="entry name" value="NAD(P)-binding Rossmann-fold domains"/>
    <property type="match status" value="1"/>
</dbReference>
<accession>A0ABS8GV19</accession>
<dbReference type="InterPro" id="IPR002347">
    <property type="entry name" value="SDR_fam"/>
</dbReference>
<dbReference type="RefSeq" id="WP_228230931.1">
    <property type="nucleotide sequence ID" value="NZ_JAJGMW010000020.1"/>
</dbReference>
<evidence type="ECO:0000256" key="1">
    <source>
        <dbReference type="ARBA" id="ARBA00006484"/>
    </source>
</evidence>
<evidence type="ECO:0000256" key="3">
    <source>
        <dbReference type="RuleBase" id="RU000363"/>
    </source>
</evidence>
<dbReference type="PRINTS" id="PR00081">
    <property type="entry name" value="GDHRDH"/>
</dbReference>
<dbReference type="CDD" id="cd05374">
    <property type="entry name" value="17beta-HSD-like_SDR_c"/>
    <property type="match status" value="1"/>
</dbReference>
<dbReference type="Proteomes" id="UP001197770">
    <property type="component" value="Unassembled WGS sequence"/>
</dbReference>
<dbReference type="Pfam" id="PF00106">
    <property type="entry name" value="adh_short"/>
    <property type="match status" value="1"/>
</dbReference>
<evidence type="ECO:0000313" key="4">
    <source>
        <dbReference type="EMBL" id="MCC4213857.1"/>
    </source>
</evidence>
<sequence length="267" mass="29174">MSKVVLITGASSGIGKSIAEYLVTKGFTVYGTSRNPKSSTLNGVNLVALDVTKTETIKTAVATVLEQEGTIDVLINNAGKGITGPLEEIPEEELKSVFETNYFGPIAVMKAVLPTMRKQRRGLIINVTSIAGYMGLPYRSAYSATKGALSLTTEALRMELREFNVKLTNVAPGDFATNIASGRYHAPLREDSDYASNYGKSLALMDEHVDEGEDPMLMAKAVFEIINTKEPQVDYKVGAFMQRFSTFLKGVLPGKSYERLLLNHYKL</sequence>
<dbReference type="InterPro" id="IPR036291">
    <property type="entry name" value="NAD(P)-bd_dom_sf"/>
</dbReference>
<dbReference type="PANTHER" id="PTHR43976:SF16">
    <property type="entry name" value="SHORT-CHAIN DEHYDROGENASE_REDUCTASE FAMILY PROTEIN"/>
    <property type="match status" value="1"/>
</dbReference>
<dbReference type="Gene3D" id="3.40.50.720">
    <property type="entry name" value="NAD(P)-binding Rossmann-like Domain"/>
    <property type="match status" value="1"/>
</dbReference>
<comment type="caution">
    <text evidence="4">The sequence shown here is derived from an EMBL/GenBank/DDBJ whole genome shotgun (WGS) entry which is preliminary data.</text>
</comment>
<dbReference type="PRINTS" id="PR00080">
    <property type="entry name" value="SDRFAMILY"/>
</dbReference>
<keyword evidence="5" id="KW-1185">Reference proteome</keyword>
<organism evidence="4 5">
    <name type="scientific">Leeuwenhoekiella parthenopeia</name>
    <dbReference type="NCBI Taxonomy" id="2890320"/>
    <lineage>
        <taxon>Bacteria</taxon>
        <taxon>Pseudomonadati</taxon>
        <taxon>Bacteroidota</taxon>
        <taxon>Flavobacteriia</taxon>
        <taxon>Flavobacteriales</taxon>
        <taxon>Flavobacteriaceae</taxon>
        <taxon>Leeuwenhoekiella</taxon>
    </lineage>
</organism>
<evidence type="ECO:0000256" key="2">
    <source>
        <dbReference type="ARBA" id="ARBA00023002"/>
    </source>
</evidence>
<gene>
    <name evidence="4" type="ORF">LLW17_14085</name>
</gene>
<dbReference type="EMBL" id="JAJGMW010000020">
    <property type="protein sequence ID" value="MCC4213857.1"/>
    <property type="molecule type" value="Genomic_DNA"/>
</dbReference>
<dbReference type="PANTHER" id="PTHR43976">
    <property type="entry name" value="SHORT CHAIN DEHYDROGENASE"/>
    <property type="match status" value="1"/>
</dbReference>
<proteinExistence type="inferred from homology"/>
<reference evidence="4 5" key="1">
    <citation type="submission" date="2021-11" db="EMBL/GenBank/DDBJ databases">
        <title>Seasonal and diel survey of microbial diversity of the Tyrrhenian coast.</title>
        <authorList>
            <person name="Gattoni G."/>
            <person name="Corral P."/>
        </authorList>
    </citation>
    <scope>NUCLEOTIDE SEQUENCE [LARGE SCALE GENOMIC DNA]</scope>
    <source>
        <strain evidence="4 5">Mr9</strain>
    </source>
</reference>